<keyword evidence="7 9" id="KW-0456">Lyase</keyword>
<dbReference type="STRING" id="521098.Aaci_1673"/>
<keyword evidence="14" id="KW-1185">Reference proteome</keyword>
<dbReference type="HAMAP" id="MF_00110">
    <property type="entry name" value="DHQ_synthase"/>
    <property type="match status" value="1"/>
</dbReference>
<comment type="cofactor">
    <cofactor evidence="2">
        <name>Zn(2+)</name>
        <dbReference type="ChEBI" id="CHEBI:29105"/>
    </cofactor>
</comment>
<dbReference type="NCBIfam" id="TIGR01357">
    <property type="entry name" value="aroB"/>
    <property type="match status" value="1"/>
</dbReference>
<dbReference type="HOGENOM" id="CLU_001201_0_1_9"/>
<dbReference type="GO" id="GO:0005737">
    <property type="term" value="C:cytoplasm"/>
    <property type="evidence" value="ECO:0007669"/>
    <property type="project" value="UniProtKB-SubCell"/>
</dbReference>
<dbReference type="GO" id="GO:0008652">
    <property type="term" value="P:amino acid biosynthetic process"/>
    <property type="evidence" value="ECO:0007669"/>
    <property type="project" value="UniProtKB-KW"/>
</dbReference>
<dbReference type="Gene3D" id="1.20.1090.10">
    <property type="entry name" value="Dehydroquinate synthase-like - alpha domain"/>
    <property type="match status" value="1"/>
</dbReference>
<dbReference type="RefSeq" id="WP_012810988.1">
    <property type="nucleotide sequence ID" value="NC_013205.1"/>
</dbReference>
<dbReference type="KEGG" id="aac:Aaci_1673"/>
<comment type="catalytic activity">
    <reaction evidence="9">
        <text>7-phospho-2-dehydro-3-deoxy-D-arabino-heptonate = 3-dehydroquinate + phosphate</text>
        <dbReference type="Rhea" id="RHEA:21968"/>
        <dbReference type="ChEBI" id="CHEBI:32364"/>
        <dbReference type="ChEBI" id="CHEBI:43474"/>
        <dbReference type="ChEBI" id="CHEBI:58394"/>
        <dbReference type="EC" id="4.2.3.4"/>
    </reaction>
</comment>
<dbReference type="eggNOG" id="COG0337">
    <property type="taxonomic scope" value="Bacteria"/>
</dbReference>
<gene>
    <name evidence="9" type="primary">aroB</name>
    <name evidence="13" type="ordered locus">Aaci_1673</name>
</gene>
<comment type="pathway">
    <text evidence="9">Metabolic intermediate biosynthesis; chorismate biosynthesis; chorismate from D-erythrose 4-phosphate and phosphoenolpyruvate: step 2/7.</text>
</comment>
<dbReference type="PANTHER" id="PTHR43622:SF1">
    <property type="entry name" value="3-DEHYDROQUINATE SYNTHASE"/>
    <property type="match status" value="1"/>
</dbReference>
<dbReference type="SUPFAM" id="SSF56796">
    <property type="entry name" value="Dehydroquinate synthase-like"/>
    <property type="match status" value="1"/>
</dbReference>
<dbReference type="GO" id="GO:0009423">
    <property type="term" value="P:chorismate biosynthetic process"/>
    <property type="evidence" value="ECO:0007669"/>
    <property type="project" value="UniProtKB-UniRule"/>
</dbReference>
<dbReference type="Pfam" id="PF24621">
    <property type="entry name" value="DHQS_C"/>
    <property type="match status" value="1"/>
</dbReference>
<comment type="function">
    <text evidence="9">Catalyzes the conversion of 3-deoxy-D-arabino-heptulosonate 7-phosphate (DAHP) to dehydroquinate (DHQ).</text>
</comment>
<evidence type="ECO:0000313" key="13">
    <source>
        <dbReference type="EMBL" id="ACV58685.1"/>
    </source>
</evidence>
<keyword evidence="6 9" id="KW-0520">NAD</keyword>
<evidence type="ECO:0000256" key="8">
    <source>
        <dbReference type="ARBA" id="ARBA00023285"/>
    </source>
</evidence>
<feature type="binding site" evidence="9">
    <location>
        <position position="153"/>
    </location>
    <ligand>
        <name>NAD(+)</name>
        <dbReference type="ChEBI" id="CHEBI:57540"/>
    </ligand>
</feature>
<organism evidence="13 14">
    <name type="scientific">Alicyclobacillus acidocaldarius subsp. acidocaldarius (strain ATCC 27009 / DSM 446 / BCRC 14685 / JCM 5260 / KCTC 1825 / NBRC 15652 / NCIMB 11725 / NRRL B-14509 / 104-IA)</name>
    <name type="common">Bacillus acidocaldarius</name>
    <dbReference type="NCBI Taxonomy" id="521098"/>
    <lineage>
        <taxon>Bacteria</taxon>
        <taxon>Bacillati</taxon>
        <taxon>Bacillota</taxon>
        <taxon>Bacilli</taxon>
        <taxon>Bacillales</taxon>
        <taxon>Alicyclobacillaceae</taxon>
        <taxon>Alicyclobacillus</taxon>
    </lineage>
</organism>
<evidence type="ECO:0000259" key="12">
    <source>
        <dbReference type="Pfam" id="PF24621"/>
    </source>
</evidence>
<dbReference type="UniPathway" id="UPA00053">
    <property type="reaction ID" value="UER00085"/>
</dbReference>
<evidence type="ECO:0000256" key="9">
    <source>
        <dbReference type="HAMAP-Rule" id="MF_00110"/>
    </source>
</evidence>
<dbReference type="GO" id="GO:0046872">
    <property type="term" value="F:metal ion binding"/>
    <property type="evidence" value="ECO:0007669"/>
    <property type="project" value="UniProtKB-KW"/>
</dbReference>
<feature type="binding site" evidence="9">
    <location>
        <begin position="108"/>
        <end position="112"/>
    </location>
    <ligand>
        <name>NAD(+)</name>
        <dbReference type="ChEBI" id="CHEBI:57540"/>
    </ligand>
</feature>
<evidence type="ECO:0000256" key="2">
    <source>
        <dbReference type="ARBA" id="ARBA00001947"/>
    </source>
</evidence>
<dbReference type="PIRSF" id="PIRSF001455">
    <property type="entry name" value="DHQ_synth"/>
    <property type="match status" value="1"/>
</dbReference>
<proteinExistence type="inferred from homology"/>
<keyword evidence="9" id="KW-0963">Cytoplasm</keyword>
<feature type="binding site" evidence="9">
    <location>
        <position position="248"/>
    </location>
    <ligand>
        <name>Zn(2+)</name>
        <dbReference type="ChEBI" id="CHEBI:29105"/>
    </ligand>
</feature>
<evidence type="ECO:0000256" key="7">
    <source>
        <dbReference type="ARBA" id="ARBA00023239"/>
    </source>
</evidence>
<feature type="binding site" evidence="9">
    <location>
        <begin position="132"/>
        <end position="133"/>
    </location>
    <ligand>
        <name>NAD(+)</name>
        <dbReference type="ChEBI" id="CHEBI:57540"/>
    </ligand>
</feature>
<reference evidence="13 14" key="2">
    <citation type="journal article" date="2010" name="Stand. Genomic Sci.">
        <title>Complete genome sequence of Alicyclobacillus acidocaldarius type strain (104-IA).</title>
        <authorList>
            <person name="Mavromatis K."/>
            <person name="Sikorski J."/>
            <person name="Lapidus A."/>
            <person name="Glavina Del Rio T."/>
            <person name="Copeland A."/>
            <person name="Tice H."/>
            <person name="Cheng J.F."/>
            <person name="Lucas S."/>
            <person name="Chen F."/>
            <person name="Nolan M."/>
            <person name="Bruce D."/>
            <person name="Goodwin L."/>
            <person name="Pitluck S."/>
            <person name="Ivanova N."/>
            <person name="Ovchinnikova G."/>
            <person name="Pati A."/>
            <person name="Chen A."/>
            <person name="Palaniappan K."/>
            <person name="Land M."/>
            <person name="Hauser L."/>
            <person name="Chang Y.J."/>
            <person name="Jeffries C.D."/>
            <person name="Chain P."/>
            <person name="Meincke L."/>
            <person name="Sims D."/>
            <person name="Chertkov O."/>
            <person name="Han C."/>
            <person name="Brettin T."/>
            <person name="Detter J.C."/>
            <person name="Wahrenburg C."/>
            <person name="Rohde M."/>
            <person name="Pukall R."/>
            <person name="Goker M."/>
            <person name="Bristow J."/>
            <person name="Eisen J.A."/>
            <person name="Markowitz V."/>
            <person name="Hugenholtz P."/>
            <person name="Klenk H.P."/>
            <person name="Kyrpides N.C."/>
        </authorList>
    </citation>
    <scope>NUCLEOTIDE SEQUENCE [LARGE SCALE GENOMIC DNA]</scope>
    <source>
        <strain evidence="14">ATCC 27009 / DSM 446 / BCRC 14685 / JCM 5260 / KCTC 1825 / NBRC 15652 / NCIMB 11725 / NRRL B-14509 / 104-IA</strain>
    </source>
</reference>
<dbReference type="InterPro" id="IPR056179">
    <property type="entry name" value="DHQS_C"/>
</dbReference>
<feature type="domain" description="3-dehydroquinate synthase N-terminal" evidence="11">
    <location>
        <begin position="71"/>
        <end position="181"/>
    </location>
</feature>
<name>C8WX63_ALIAD</name>
<keyword evidence="9" id="KW-0028">Amino-acid biosynthesis</keyword>
<dbReference type="AlphaFoldDB" id="C8WX63"/>
<keyword evidence="5 9" id="KW-0862">Zinc</keyword>
<feature type="binding site" evidence="9">
    <location>
        <position position="264"/>
    </location>
    <ligand>
        <name>Zn(2+)</name>
        <dbReference type="ChEBI" id="CHEBI:29105"/>
    </ligand>
</feature>
<evidence type="ECO:0000256" key="1">
    <source>
        <dbReference type="ARBA" id="ARBA00001911"/>
    </source>
</evidence>
<accession>C8WX63</accession>
<dbReference type="Gene3D" id="3.40.50.1970">
    <property type="match status" value="1"/>
</dbReference>
<comment type="similarity">
    <text evidence="9">Belongs to the sugar phosphate cyclases superfamily. Dehydroquinate synthase family.</text>
</comment>
<keyword evidence="8 9" id="KW-0170">Cobalt</keyword>
<dbReference type="GO" id="GO:0009073">
    <property type="term" value="P:aromatic amino acid family biosynthetic process"/>
    <property type="evidence" value="ECO:0007669"/>
    <property type="project" value="UniProtKB-KW"/>
</dbReference>
<dbReference type="InterPro" id="IPR030963">
    <property type="entry name" value="DHQ_synth_fam"/>
</dbReference>
<dbReference type="PANTHER" id="PTHR43622">
    <property type="entry name" value="3-DEHYDROQUINATE SYNTHASE"/>
    <property type="match status" value="1"/>
</dbReference>
<comment type="cofactor">
    <cofactor evidence="9">
        <name>Co(2+)</name>
        <dbReference type="ChEBI" id="CHEBI:48828"/>
    </cofactor>
    <cofactor evidence="9">
        <name>Zn(2+)</name>
        <dbReference type="ChEBI" id="CHEBI:29105"/>
    </cofactor>
    <text evidence="9">Binds 1 divalent metal cation per subunit. Can use either Co(2+) or Zn(2+).</text>
</comment>
<comment type="cofactor">
    <cofactor evidence="1 9">
        <name>NAD(+)</name>
        <dbReference type="ChEBI" id="CHEBI:57540"/>
    </cofactor>
</comment>
<evidence type="ECO:0000256" key="4">
    <source>
        <dbReference type="ARBA" id="ARBA00022741"/>
    </source>
</evidence>
<dbReference type="CDD" id="cd08195">
    <property type="entry name" value="DHQS"/>
    <property type="match status" value="1"/>
</dbReference>
<dbReference type="InterPro" id="IPR030960">
    <property type="entry name" value="DHQS/DOIS_N"/>
</dbReference>
<dbReference type="GO" id="GO:0003856">
    <property type="term" value="F:3-dehydroquinate synthase activity"/>
    <property type="evidence" value="ECO:0007669"/>
    <property type="project" value="UniProtKB-UniRule"/>
</dbReference>
<comment type="caution">
    <text evidence="9">Lacks conserved residue(s) required for the propagation of feature annotation.</text>
</comment>
<dbReference type="InterPro" id="IPR016037">
    <property type="entry name" value="DHQ_synth_AroB"/>
</dbReference>
<dbReference type="Pfam" id="PF01761">
    <property type="entry name" value="DHQ_synthase"/>
    <property type="match status" value="1"/>
</dbReference>
<sequence length="363" mass="39101">MIRLEVQSSQGAYPVLVDAGARRFVPGLLQELGLAGRKIALITDEIVQRTAFTEELAGAVREVGREVFVLAFPAGDAHKSLATAVELYHGLLRRGFRRGDVILAVGGGVVGDLAGFVAATYMRGVPYVQVPTTLLAHDSAIGGKVGVNLEEGKNLVGAFYPPRAVLFDTEALCTLDARQWSNGMAEVIKHAIIADEILFEQLEANPLTGLGDPAAFVDIVARAMRVKVDVVNRDERETGLRQVLNVGHTVGHAVEQYSGYTLGHGEAVAIGLVVEAVIAARRGLLSPADAVRIAAVLERHGLPIRPPYADVEAVLRLMAVDKKHTHEGWTFALPTAIGRVEICKVQPDEVRQAYEEVREGHRP</sequence>
<evidence type="ECO:0000256" key="5">
    <source>
        <dbReference type="ARBA" id="ARBA00022833"/>
    </source>
</evidence>
<keyword evidence="4 9" id="KW-0547">Nucleotide-binding</keyword>
<evidence type="ECO:0000259" key="11">
    <source>
        <dbReference type="Pfam" id="PF01761"/>
    </source>
</evidence>
<evidence type="ECO:0000313" key="14">
    <source>
        <dbReference type="Proteomes" id="UP000001917"/>
    </source>
</evidence>
<evidence type="ECO:0000256" key="10">
    <source>
        <dbReference type="NCBIfam" id="TIGR01357"/>
    </source>
</evidence>
<feature type="binding site" evidence="9">
    <location>
        <position position="186"/>
    </location>
    <ligand>
        <name>Zn(2+)</name>
        <dbReference type="ChEBI" id="CHEBI:29105"/>
    </ligand>
</feature>
<dbReference type="InterPro" id="IPR050071">
    <property type="entry name" value="Dehydroquinate_synthase"/>
</dbReference>
<dbReference type="EMBL" id="CP001727">
    <property type="protein sequence ID" value="ACV58685.1"/>
    <property type="molecule type" value="Genomic_DNA"/>
</dbReference>
<reference evidence="14" key="1">
    <citation type="submission" date="2009-09" db="EMBL/GenBank/DDBJ databases">
        <title>The complete chromosome of Alicyclobacillus acidocaldarius subsp. acidocaldarius DSM 446.</title>
        <authorList>
            <consortium name="US DOE Joint Genome Institute (JGI-PGF)"/>
            <person name="Lucas S."/>
            <person name="Copeland A."/>
            <person name="Lapidus A."/>
            <person name="Glavina del Rio T."/>
            <person name="Dalin E."/>
            <person name="Tice H."/>
            <person name="Bruce D."/>
            <person name="Goodwin L."/>
            <person name="Pitluck S."/>
            <person name="Kyrpides N."/>
            <person name="Mavromatis K."/>
            <person name="Ivanova N."/>
            <person name="Ovchinnikova G."/>
            <person name="Chertkov O."/>
            <person name="Sims D."/>
            <person name="Brettin T."/>
            <person name="Detter J.C."/>
            <person name="Han C."/>
            <person name="Larimer F."/>
            <person name="Land M."/>
            <person name="Hauser L."/>
            <person name="Markowitz V."/>
            <person name="Cheng J.-F."/>
            <person name="Hugenholtz P."/>
            <person name="Woyke T."/>
            <person name="Wu D."/>
            <person name="Pukall R."/>
            <person name="Klenk H.-P."/>
            <person name="Eisen J.A."/>
        </authorList>
    </citation>
    <scope>NUCLEOTIDE SEQUENCE [LARGE SCALE GENOMIC DNA]</scope>
    <source>
        <strain evidence="14">ATCC 27009 / DSM 446 / BCRC 14685 / JCM 5260 / KCTC 1825 / NBRC 15652 / NCIMB 11725 / NRRL B-14509 / 104-IA</strain>
    </source>
</reference>
<comment type="subcellular location">
    <subcellularLocation>
        <location evidence="9">Cytoplasm</location>
    </subcellularLocation>
</comment>
<evidence type="ECO:0000256" key="3">
    <source>
        <dbReference type="ARBA" id="ARBA00022723"/>
    </source>
</evidence>
<evidence type="ECO:0000256" key="6">
    <source>
        <dbReference type="ARBA" id="ARBA00023027"/>
    </source>
</evidence>
<keyword evidence="9" id="KW-0057">Aromatic amino acid biosynthesis</keyword>
<dbReference type="GO" id="GO:0000166">
    <property type="term" value="F:nucleotide binding"/>
    <property type="evidence" value="ECO:0007669"/>
    <property type="project" value="UniProtKB-KW"/>
</dbReference>
<feature type="binding site" evidence="9">
    <location>
        <position position="144"/>
    </location>
    <ligand>
        <name>NAD(+)</name>
        <dbReference type="ChEBI" id="CHEBI:57540"/>
    </ligand>
</feature>
<dbReference type="FunFam" id="3.40.50.1970:FF:000007">
    <property type="entry name" value="Pentafunctional AROM polypeptide"/>
    <property type="match status" value="1"/>
</dbReference>
<protein>
    <recommendedName>
        <fullName evidence="9 10">3-dehydroquinate synthase</fullName>
        <shortName evidence="9">DHQS</shortName>
        <ecNumber evidence="9 10">4.2.3.4</ecNumber>
    </recommendedName>
</protein>
<dbReference type="EC" id="4.2.3.4" evidence="9 10"/>
<feature type="domain" description="3-dehydroquinate synthase C-terminal" evidence="12">
    <location>
        <begin position="183"/>
        <end position="323"/>
    </location>
</feature>
<dbReference type="Proteomes" id="UP000001917">
    <property type="component" value="Chromosome"/>
</dbReference>
<keyword evidence="3 9" id="KW-0479">Metal-binding</keyword>